<sequence length="85" mass="9113">MKTPPGLDLPQLFAALEVSDIAAINGIASLANILRLRGLLSITEASALHQSMSLPLSLPRHADNLAVQEIQQHLDQLFAHIVAPD</sequence>
<evidence type="ECO:0000313" key="1">
    <source>
        <dbReference type="EMBL" id="KUR72891.1"/>
    </source>
</evidence>
<dbReference type="Proteomes" id="UP000058012">
    <property type="component" value="Unassembled WGS sequence"/>
</dbReference>
<keyword evidence="2" id="KW-1185">Reference proteome</keyword>
<dbReference type="RefSeq" id="WP_067907588.1">
    <property type="nucleotide sequence ID" value="NZ_KQ954244.1"/>
</dbReference>
<reference evidence="1 2" key="1">
    <citation type="submission" date="2015-10" db="EMBL/GenBank/DDBJ databases">
        <title>Draft genome sequence of Novosphingobium fuchskuhlense DSM 25065 isolated from a surface water sample of the southwest basin of Lake Grosse Fuchskuhle.</title>
        <authorList>
            <person name="Ruckert C."/>
            <person name="Winkler A."/>
            <person name="Glaeser J."/>
            <person name="Grossart H.-P."/>
            <person name="Kalinowski J."/>
            <person name="Glaeser S."/>
        </authorList>
    </citation>
    <scope>NUCLEOTIDE SEQUENCE [LARGE SCALE GENOMIC DNA]</scope>
    <source>
        <strain evidence="1 2">FNE08-7</strain>
    </source>
</reference>
<dbReference type="STRING" id="1117702.AQZ52_06710"/>
<comment type="caution">
    <text evidence="1">The sequence shown here is derived from an EMBL/GenBank/DDBJ whole genome shotgun (WGS) entry which is preliminary data.</text>
</comment>
<proteinExistence type="predicted"/>
<dbReference type="EMBL" id="LLZS01000003">
    <property type="protein sequence ID" value="KUR72891.1"/>
    <property type="molecule type" value="Genomic_DNA"/>
</dbReference>
<gene>
    <name evidence="1" type="ORF">AQZ52_06710</name>
</gene>
<dbReference type="OrthoDB" id="7509486at2"/>
<protein>
    <submittedName>
        <fullName evidence="1">Uncharacterized protein</fullName>
    </submittedName>
</protein>
<evidence type="ECO:0000313" key="2">
    <source>
        <dbReference type="Proteomes" id="UP000058012"/>
    </source>
</evidence>
<dbReference type="AlphaFoldDB" id="A0A117UXY4"/>
<accession>A0A117UXY4</accession>
<organism evidence="1 2">
    <name type="scientific">Novosphingobium fuchskuhlense</name>
    <dbReference type="NCBI Taxonomy" id="1117702"/>
    <lineage>
        <taxon>Bacteria</taxon>
        <taxon>Pseudomonadati</taxon>
        <taxon>Pseudomonadota</taxon>
        <taxon>Alphaproteobacteria</taxon>
        <taxon>Sphingomonadales</taxon>
        <taxon>Sphingomonadaceae</taxon>
        <taxon>Novosphingobium</taxon>
    </lineage>
</organism>
<name>A0A117UXY4_9SPHN</name>